<feature type="transmembrane region" description="Helical" evidence="7">
    <location>
        <begin position="288"/>
        <end position="311"/>
    </location>
</feature>
<feature type="transmembrane region" description="Helical" evidence="7">
    <location>
        <begin position="234"/>
        <end position="254"/>
    </location>
</feature>
<keyword evidence="6 7" id="KW-0472">Membrane</keyword>
<evidence type="ECO:0000256" key="2">
    <source>
        <dbReference type="ARBA" id="ARBA00022448"/>
    </source>
</evidence>
<feature type="transmembrane region" description="Helical" evidence="7">
    <location>
        <begin position="131"/>
        <end position="151"/>
    </location>
</feature>
<comment type="similarity">
    <text evidence="7">Belongs to the binding-protein-dependent transport system permease family.</text>
</comment>
<dbReference type="AlphaFoldDB" id="A0A7M2RH94"/>
<dbReference type="RefSeq" id="WP_193735072.1">
    <property type="nucleotide sequence ID" value="NZ_CP063304.1"/>
</dbReference>
<dbReference type="SUPFAM" id="SSF161098">
    <property type="entry name" value="MetI-like"/>
    <property type="match status" value="1"/>
</dbReference>
<protein>
    <submittedName>
        <fullName evidence="10">Sugar ABC transporter permease</fullName>
    </submittedName>
</protein>
<feature type="domain" description="ABC transmembrane type-1" evidence="9">
    <location>
        <begin position="92"/>
        <end position="309"/>
    </location>
</feature>
<feature type="transmembrane region" description="Helical" evidence="7">
    <location>
        <begin position="96"/>
        <end position="119"/>
    </location>
</feature>
<evidence type="ECO:0000313" key="11">
    <source>
        <dbReference type="Proteomes" id="UP000593601"/>
    </source>
</evidence>
<dbReference type="GO" id="GO:0005886">
    <property type="term" value="C:plasma membrane"/>
    <property type="evidence" value="ECO:0007669"/>
    <property type="project" value="UniProtKB-SubCell"/>
</dbReference>
<comment type="subcellular location">
    <subcellularLocation>
        <location evidence="1 7">Cell membrane</location>
        <topology evidence="1 7">Multi-pass membrane protein</topology>
    </subcellularLocation>
</comment>
<keyword evidence="3" id="KW-1003">Cell membrane</keyword>
<evidence type="ECO:0000259" key="9">
    <source>
        <dbReference type="PROSITE" id="PS50928"/>
    </source>
</evidence>
<dbReference type="PANTHER" id="PTHR30193">
    <property type="entry name" value="ABC TRANSPORTER PERMEASE PROTEIN"/>
    <property type="match status" value="1"/>
</dbReference>
<dbReference type="GO" id="GO:0055085">
    <property type="term" value="P:transmembrane transport"/>
    <property type="evidence" value="ECO:0007669"/>
    <property type="project" value="InterPro"/>
</dbReference>
<evidence type="ECO:0000256" key="3">
    <source>
        <dbReference type="ARBA" id="ARBA00022475"/>
    </source>
</evidence>
<feature type="transmembrane region" description="Helical" evidence="7">
    <location>
        <begin position="191"/>
        <end position="213"/>
    </location>
</feature>
<evidence type="ECO:0000256" key="1">
    <source>
        <dbReference type="ARBA" id="ARBA00004651"/>
    </source>
</evidence>
<proteinExistence type="inferred from homology"/>
<dbReference type="KEGG" id="bliq:INP51_11945"/>
<dbReference type="CDD" id="cd06261">
    <property type="entry name" value="TM_PBP2"/>
    <property type="match status" value="1"/>
</dbReference>
<accession>A0A7M2RH94</accession>
<evidence type="ECO:0000256" key="8">
    <source>
        <dbReference type="SAM" id="MobiDB-lite"/>
    </source>
</evidence>
<organism evidence="10 11">
    <name type="scientific">Blautia liquoris</name>
    <dbReference type="NCBI Taxonomy" id="2779518"/>
    <lineage>
        <taxon>Bacteria</taxon>
        <taxon>Bacillati</taxon>
        <taxon>Bacillota</taxon>
        <taxon>Clostridia</taxon>
        <taxon>Lachnospirales</taxon>
        <taxon>Lachnospiraceae</taxon>
        <taxon>Blautia</taxon>
    </lineage>
</organism>
<keyword evidence="4 7" id="KW-0812">Transmembrane</keyword>
<evidence type="ECO:0000256" key="7">
    <source>
        <dbReference type="RuleBase" id="RU363032"/>
    </source>
</evidence>
<dbReference type="SUPFAM" id="SSF160964">
    <property type="entry name" value="MalF N-terminal region-like"/>
    <property type="match status" value="1"/>
</dbReference>
<gene>
    <name evidence="10" type="ORF">INP51_11945</name>
</gene>
<dbReference type="PROSITE" id="PS50928">
    <property type="entry name" value="ABC_TM1"/>
    <property type="match status" value="1"/>
</dbReference>
<dbReference type="Pfam" id="PF00528">
    <property type="entry name" value="BPD_transp_1"/>
    <property type="match status" value="1"/>
</dbReference>
<dbReference type="InterPro" id="IPR051393">
    <property type="entry name" value="ABC_transporter_permease"/>
</dbReference>
<dbReference type="PANTHER" id="PTHR30193:SF37">
    <property type="entry name" value="INNER MEMBRANE ABC TRANSPORTER PERMEASE PROTEIN YCJO"/>
    <property type="match status" value="1"/>
</dbReference>
<keyword evidence="11" id="KW-1185">Reference proteome</keyword>
<evidence type="ECO:0000256" key="6">
    <source>
        <dbReference type="ARBA" id="ARBA00023136"/>
    </source>
</evidence>
<dbReference type="EMBL" id="CP063304">
    <property type="protein sequence ID" value="QOV18710.1"/>
    <property type="molecule type" value="Genomic_DNA"/>
</dbReference>
<dbReference type="Gene3D" id="1.10.3720.10">
    <property type="entry name" value="MetI-like"/>
    <property type="match status" value="1"/>
</dbReference>
<evidence type="ECO:0000313" key="10">
    <source>
        <dbReference type="EMBL" id="QOV18710.1"/>
    </source>
</evidence>
<feature type="region of interest" description="Disordered" evidence="8">
    <location>
        <begin position="1"/>
        <end position="24"/>
    </location>
</feature>
<keyword evidence="5 7" id="KW-1133">Transmembrane helix</keyword>
<name>A0A7M2RH94_9FIRM</name>
<evidence type="ECO:0000256" key="4">
    <source>
        <dbReference type="ARBA" id="ARBA00022692"/>
    </source>
</evidence>
<feature type="transmembrane region" description="Helical" evidence="7">
    <location>
        <begin position="34"/>
        <end position="55"/>
    </location>
</feature>
<sequence>MGKSAQVSKGHPPGMQKEISVKRGKKGRIDKNRYGLFFLAPFFIAFLIFGLYPILYTLYLSFTSYDGFNNPVFIGMKNYTKVFTDPLFYEALKNTVIMWVIGAVPQFIFAFLLAAVFTYNKVRGKGIFRAIYYLPRLVTAVSISALFNQFLSYPSGIVNQLLTSLNIVGEPVNFLSSVPFAQGSIGLIHWWMFYGNTMIMVMAGMTAISPSLYEAAKVDGANGWNLFWKITFPLLRPVTAFVFLNSLVGGLQSFDVQQILTGGLGAPQGKLMTVVMYLYNTAFKYNNFGYSAAIAYYLFFFIAIFASFSVMGRLKEGRESS</sequence>
<keyword evidence="2 7" id="KW-0813">Transport</keyword>
<dbReference type="InterPro" id="IPR035906">
    <property type="entry name" value="MetI-like_sf"/>
</dbReference>
<dbReference type="Proteomes" id="UP000593601">
    <property type="component" value="Chromosome"/>
</dbReference>
<evidence type="ECO:0000256" key="5">
    <source>
        <dbReference type="ARBA" id="ARBA00022989"/>
    </source>
</evidence>
<reference evidence="10 11" key="1">
    <citation type="submission" date="2020-10" db="EMBL/GenBank/DDBJ databases">
        <title>Blautia liquoris sp.nov., isolated from the mud in a fermentation cellar used for the production of Chinese strong-flavoured liquor.</title>
        <authorList>
            <person name="Lu L."/>
        </authorList>
    </citation>
    <scope>NUCLEOTIDE SEQUENCE [LARGE SCALE GENOMIC DNA]</scope>
    <source>
        <strain evidence="10 11">LZLJ-3</strain>
    </source>
</reference>
<dbReference type="InterPro" id="IPR000515">
    <property type="entry name" value="MetI-like"/>
</dbReference>